<gene>
    <name evidence="1" type="ORF">H2199_002372</name>
</gene>
<name>A0ACC2ZFE7_9PEZI</name>
<dbReference type="EMBL" id="JAPDRP010000006">
    <property type="protein sequence ID" value="KAJ9646323.1"/>
    <property type="molecule type" value="Genomic_DNA"/>
</dbReference>
<reference evidence="1" key="1">
    <citation type="submission" date="2022-10" db="EMBL/GenBank/DDBJ databases">
        <title>Culturing micro-colonial fungi from biological soil crusts in the Mojave desert and describing Neophaeococcomyces mojavensis, and introducing the new genera and species Taxawa tesnikishii.</title>
        <authorList>
            <person name="Kurbessoian T."/>
            <person name="Stajich J.E."/>
        </authorList>
    </citation>
    <scope>NUCLEOTIDE SEQUENCE</scope>
    <source>
        <strain evidence="1">JES_115</strain>
    </source>
</reference>
<sequence>MAQEYASKQPRGFKNHIENVAIVGLTLLKAGGQSGKFIVEEMLKNGKHKITAITRTGSTNKAPEGVALKKVDYNDQSSLIKALNGQDALVITMGVTAPPDQQTKLIEAAAAANVPWIIPNEFGEDGLNEELGKDILLGPPKKKDRDHIEKLGKSSWIGIACGPWYEFSLGGGPYRYGFDFKNRTVTFFDDGTTRINTSTWPQTGRSVANLLALKVLPDNESDKSPCLADFRNKFVYVSSFTINQEEMFESVLRATGTSLDHWQVTHAPVKEYYREGVEQLKRGNRVGFAKLLYSRMFFPDLAGNFEATKGLDNDKLDLPKEDLDEFTKVGIHLAESGYFDNEGA</sequence>
<organism evidence="1 2">
    <name type="scientific">Coniosporium tulheliwenetii</name>
    <dbReference type="NCBI Taxonomy" id="3383036"/>
    <lineage>
        <taxon>Eukaryota</taxon>
        <taxon>Fungi</taxon>
        <taxon>Dikarya</taxon>
        <taxon>Ascomycota</taxon>
        <taxon>Pezizomycotina</taxon>
        <taxon>Dothideomycetes</taxon>
        <taxon>Dothideomycetes incertae sedis</taxon>
        <taxon>Coniosporium</taxon>
    </lineage>
</organism>
<evidence type="ECO:0000313" key="2">
    <source>
        <dbReference type="Proteomes" id="UP001172680"/>
    </source>
</evidence>
<protein>
    <submittedName>
        <fullName evidence="1">Uncharacterized protein</fullName>
    </submittedName>
</protein>
<keyword evidence="2" id="KW-1185">Reference proteome</keyword>
<comment type="caution">
    <text evidence="1">The sequence shown here is derived from an EMBL/GenBank/DDBJ whole genome shotgun (WGS) entry which is preliminary data.</text>
</comment>
<proteinExistence type="predicted"/>
<evidence type="ECO:0000313" key="1">
    <source>
        <dbReference type="EMBL" id="KAJ9646323.1"/>
    </source>
</evidence>
<dbReference type="Proteomes" id="UP001172680">
    <property type="component" value="Unassembled WGS sequence"/>
</dbReference>
<accession>A0ACC2ZFE7</accession>